<evidence type="ECO:0000313" key="2">
    <source>
        <dbReference type="Proteomes" id="UP000815325"/>
    </source>
</evidence>
<dbReference type="PANTHER" id="PTHR37185">
    <property type="entry name" value="MEMBRANE PROTEIN"/>
    <property type="match status" value="1"/>
</dbReference>
<sequence>MNSLTMRAASHSAASVSGRECCAHSSVSPNPCMSARHHVYSAVGTHAYNISNQAELLPSRRWPHQRTHTQSCLGPILSAEARRVGHRTYSSSGQQLGNLDSTSTNDSVYPLEKTKTLVETAMLAAVSGLAYLLSTILKLEASLGYFLPLPVVLAAMRGGPTAGWKTMMATGFLLVGKL</sequence>
<dbReference type="Proteomes" id="UP000815325">
    <property type="component" value="Unassembled WGS sequence"/>
</dbReference>
<evidence type="ECO:0008006" key="3">
    <source>
        <dbReference type="Google" id="ProtNLM"/>
    </source>
</evidence>
<name>A0ABQ7G1R7_DUNSA</name>
<reference evidence="1" key="1">
    <citation type="submission" date="2017-08" db="EMBL/GenBank/DDBJ databases">
        <authorList>
            <person name="Polle J.E."/>
            <person name="Barry K."/>
            <person name="Cushman J."/>
            <person name="Schmutz J."/>
            <person name="Tran D."/>
            <person name="Hathwaick L.T."/>
            <person name="Yim W.C."/>
            <person name="Jenkins J."/>
            <person name="Mckie-Krisberg Z.M."/>
            <person name="Prochnik S."/>
            <person name="Lindquist E."/>
            <person name="Dockter R.B."/>
            <person name="Adam C."/>
            <person name="Molina H."/>
            <person name="Bunkerborg J."/>
            <person name="Jin E."/>
            <person name="Buchheim M."/>
            <person name="Magnuson J."/>
        </authorList>
    </citation>
    <scope>NUCLEOTIDE SEQUENCE</scope>
    <source>
        <strain evidence="1">CCAP 19/18</strain>
    </source>
</reference>
<protein>
    <recommendedName>
        <fullName evidence="3">Encoded protein</fullName>
    </recommendedName>
</protein>
<dbReference type="EMBL" id="MU070285">
    <property type="protein sequence ID" value="KAF5828554.1"/>
    <property type="molecule type" value="Genomic_DNA"/>
</dbReference>
<gene>
    <name evidence="1" type="ORF">DUNSADRAFT_17452</name>
</gene>
<dbReference type="PANTHER" id="PTHR37185:SF3">
    <property type="entry name" value="MEMBRANE PROTEIN"/>
    <property type="match status" value="1"/>
</dbReference>
<organism evidence="1 2">
    <name type="scientific">Dunaliella salina</name>
    <name type="common">Green alga</name>
    <name type="synonym">Protococcus salinus</name>
    <dbReference type="NCBI Taxonomy" id="3046"/>
    <lineage>
        <taxon>Eukaryota</taxon>
        <taxon>Viridiplantae</taxon>
        <taxon>Chlorophyta</taxon>
        <taxon>core chlorophytes</taxon>
        <taxon>Chlorophyceae</taxon>
        <taxon>CS clade</taxon>
        <taxon>Chlamydomonadales</taxon>
        <taxon>Dunaliellaceae</taxon>
        <taxon>Dunaliella</taxon>
    </lineage>
</organism>
<accession>A0ABQ7G1R7</accession>
<comment type="caution">
    <text evidence="1">The sequence shown here is derived from an EMBL/GenBank/DDBJ whole genome shotgun (WGS) entry which is preliminary data.</text>
</comment>
<evidence type="ECO:0000313" key="1">
    <source>
        <dbReference type="EMBL" id="KAF5828554.1"/>
    </source>
</evidence>
<keyword evidence="2" id="KW-1185">Reference proteome</keyword>
<proteinExistence type="predicted"/>